<evidence type="ECO:0000256" key="5">
    <source>
        <dbReference type="PROSITE-ProRule" id="PRU00309"/>
    </source>
</evidence>
<keyword evidence="9" id="KW-1185">Reference proteome</keyword>
<dbReference type="Proteomes" id="UP000824782">
    <property type="component" value="Unassembled WGS sequence"/>
</dbReference>
<evidence type="ECO:0000313" key="8">
    <source>
        <dbReference type="EMBL" id="KAG8549355.1"/>
    </source>
</evidence>
<dbReference type="PANTHER" id="PTHR28624">
    <property type="entry name" value="COILED-COIL DOMAIN-CONTAINING PROTEIN 51"/>
    <property type="match status" value="1"/>
</dbReference>
<sequence length="484" mass="55304">MPKCIINQCCSETGKKGQSPHIIMHPFPPDLTRIYQWLFHTGQQFSDIDQLANRIKAENKNKKYRLCSEHFSRDSYIMNVTSRTLRREAVPTIFPRVKEGEVLIDESLKKRVYKRKRIIEEVQVPCPEPGPEDDPSVRLCEMSTKNRYNSFVSFPKSTSQVVDNPALGIQYSHTGPSAPPQLLSSPNPTEMELQQNKRPNLSNIRIDERKTNQRDFLTCIEPRSMRAEPLPDISRSLKAEPPPDIDYGTITTHQLPQEFEETVVKIEETTSDPTDFLMGIQPHSLKAEPAPDIVYRNITTHQLTEAFEDTIVKIEETTSDPRDFLMCIEPRSTEAEPAPDISRSLKSEPAPDTDYGNITTHQLPKEIENRLSILDKSVIKEEIRDTDYAPGEKTFGEFLEETKRRPSLLDIRPNLEQLKPHRNLIISESSLDQLLLKVRCLDSTGCSSLVETFEKTFDGSYCRIRGKCSAGHSFTMDLLLETSR</sequence>
<dbReference type="SMART" id="SM00980">
    <property type="entry name" value="THAP"/>
    <property type="match status" value="1"/>
</dbReference>
<feature type="domain" description="THAP-type" evidence="7">
    <location>
        <begin position="1"/>
        <end position="94"/>
    </location>
</feature>
<evidence type="ECO:0000256" key="6">
    <source>
        <dbReference type="SAM" id="MobiDB-lite"/>
    </source>
</evidence>
<comment type="caution">
    <text evidence="8">The sequence shown here is derived from an EMBL/GenBank/DDBJ whole genome shotgun (WGS) entry which is preliminary data.</text>
</comment>
<gene>
    <name evidence="8" type="ORF">GDO81_021513</name>
</gene>
<evidence type="ECO:0000313" key="9">
    <source>
        <dbReference type="Proteomes" id="UP000824782"/>
    </source>
</evidence>
<dbReference type="InterPro" id="IPR037660">
    <property type="entry name" value="CCDC51"/>
</dbReference>
<dbReference type="GO" id="GO:0003677">
    <property type="term" value="F:DNA binding"/>
    <property type="evidence" value="ECO:0007669"/>
    <property type="project" value="UniProtKB-UniRule"/>
</dbReference>
<protein>
    <recommendedName>
        <fullName evidence="7">THAP-type domain-containing protein</fullName>
    </recommendedName>
</protein>
<reference evidence="8" key="1">
    <citation type="thesis" date="2020" institute="ProQuest LLC" country="789 East Eisenhower Parkway, Ann Arbor, MI, USA">
        <title>Comparative Genomics and Chromosome Evolution.</title>
        <authorList>
            <person name="Mudd A.B."/>
        </authorList>
    </citation>
    <scope>NUCLEOTIDE SEQUENCE</scope>
    <source>
        <strain evidence="8">237g6f4</strain>
        <tissue evidence="8">Blood</tissue>
    </source>
</reference>
<organism evidence="8 9">
    <name type="scientific">Engystomops pustulosus</name>
    <name type="common">Tungara frog</name>
    <name type="synonym">Physalaemus pustulosus</name>
    <dbReference type="NCBI Taxonomy" id="76066"/>
    <lineage>
        <taxon>Eukaryota</taxon>
        <taxon>Metazoa</taxon>
        <taxon>Chordata</taxon>
        <taxon>Craniata</taxon>
        <taxon>Vertebrata</taxon>
        <taxon>Euteleostomi</taxon>
        <taxon>Amphibia</taxon>
        <taxon>Batrachia</taxon>
        <taxon>Anura</taxon>
        <taxon>Neobatrachia</taxon>
        <taxon>Hyloidea</taxon>
        <taxon>Leptodactylidae</taxon>
        <taxon>Leiuperinae</taxon>
        <taxon>Engystomops</taxon>
    </lineage>
</organism>
<evidence type="ECO:0000256" key="2">
    <source>
        <dbReference type="ARBA" id="ARBA00022771"/>
    </source>
</evidence>
<feature type="region of interest" description="Disordered" evidence="6">
    <location>
        <begin position="332"/>
        <end position="357"/>
    </location>
</feature>
<dbReference type="GO" id="GO:0008270">
    <property type="term" value="F:zinc ion binding"/>
    <property type="evidence" value="ECO:0007669"/>
    <property type="project" value="UniProtKB-KW"/>
</dbReference>
<dbReference type="PROSITE" id="PS50950">
    <property type="entry name" value="ZF_THAP"/>
    <property type="match status" value="1"/>
</dbReference>
<keyword evidence="3" id="KW-0862">Zinc</keyword>
<dbReference type="SUPFAM" id="SSF57716">
    <property type="entry name" value="Glucocorticoid receptor-like (DNA-binding domain)"/>
    <property type="match status" value="1"/>
</dbReference>
<evidence type="ECO:0000256" key="3">
    <source>
        <dbReference type="ARBA" id="ARBA00022833"/>
    </source>
</evidence>
<dbReference type="AlphaFoldDB" id="A0AAV6ZM05"/>
<dbReference type="SMART" id="SM00692">
    <property type="entry name" value="DM3"/>
    <property type="match status" value="1"/>
</dbReference>
<name>A0AAV6ZM05_ENGPU</name>
<evidence type="ECO:0000259" key="7">
    <source>
        <dbReference type="PROSITE" id="PS50950"/>
    </source>
</evidence>
<dbReference type="EMBL" id="WNYA01000195">
    <property type="protein sequence ID" value="KAG8549355.1"/>
    <property type="molecule type" value="Genomic_DNA"/>
</dbReference>
<keyword evidence="1" id="KW-0479">Metal-binding</keyword>
<evidence type="ECO:0000256" key="1">
    <source>
        <dbReference type="ARBA" id="ARBA00022723"/>
    </source>
</evidence>
<dbReference type="Pfam" id="PF05485">
    <property type="entry name" value="THAP"/>
    <property type="match status" value="1"/>
</dbReference>
<accession>A0AAV6ZM05</accession>
<keyword evidence="4 5" id="KW-0238">DNA-binding</keyword>
<proteinExistence type="predicted"/>
<keyword evidence="2 5" id="KW-0863">Zinc-finger</keyword>
<dbReference type="PANTHER" id="PTHR28624:SF1">
    <property type="entry name" value="MITOCHONDRIAL POTASSIUM CHANNEL"/>
    <property type="match status" value="1"/>
</dbReference>
<evidence type="ECO:0000256" key="4">
    <source>
        <dbReference type="ARBA" id="ARBA00023125"/>
    </source>
</evidence>
<dbReference type="InterPro" id="IPR006612">
    <property type="entry name" value="THAP_Znf"/>
</dbReference>